<dbReference type="Proteomes" id="UP000292136">
    <property type="component" value="Unassembled WGS sequence"/>
</dbReference>
<feature type="transmembrane region" description="Helical" evidence="4">
    <location>
        <begin position="32"/>
        <end position="50"/>
    </location>
</feature>
<dbReference type="RefSeq" id="WP_130459912.1">
    <property type="nucleotide sequence ID" value="NZ_SHKM01000002.1"/>
</dbReference>
<keyword evidence="2" id="KW-0808">Transferase</keyword>
<keyword evidence="4" id="KW-0812">Transmembrane</keyword>
<keyword evidence="6" id="KW-1185">Reference proteome</keyword>
<keyword evidence="4" id="KW-1133">Transmembrane helix</keyword>
<sequence>MPASSRQLALQFAAVLLVLSLAWPYYGMKAELLPWDQVALAIGATALVFATLSRQAWWWRLIHACFAPLAWAVAQLDIAPGWFLLAFILMLLVYRGAVSGQVPLYLSNRETAAALADLARERGSRRILDLGAGIGSLQAPLARALPEVRVDGLENAPLTWLLGRLRLSGQANAALRYGDMWRTDLAGHDLVYTFLSPEPMDWLGQKAAAELPADGLLVSNSFPVPWAEADRIIEVGDRRRTRLYCYTPESLRTQLAAAVAAEDASGDNPA</sequence>
<protein>
    <recommendedName>
        <fullName evidence="7">Class I SAM-dependent methyltransferase</fullName>
    </recommendedName>
</protein>
<dbReference type="SUPFAM" id="SSF53335">
    <property type="entry name" value="S-adenosyl-L-methionine-dependent methyltransferases"/>
    <property type="match status" value="1"/>
</dbReference>
<gene>
    <name evidence="5" type="ORF">EV678_2750</name>
</gene>
<dbReference type="InterPro" id="IPR026170">
    <property type="entry name" value="FAM173A/B"/>
</dbReference>
<keyword evidence="4" id="KW-0472">Membrane</keyword>
<evidence type="ECO:0008006" key="7">
    <source>
        <dbReference type="Google" id="ProtNLM"/>
    </source>
</evidence>
<evidence type="ECO:0000256" key="2">
    <source>
        <dbReference type="ARBA" id="ARBA00022679"/>
    </source>
</evidence>
<proteinExistence type="predicted"/>
<keyword evidence="1" id="KW-0489">Methyltransferase</keyword>
<feature type="transmembrane region" description="Helical" evidence="4">
    <location>
        <begin position="80"/>
        <end position="98"/>
    </location>
</feature>
<evidence type="ECO:0000256" key="4">
    <source>
        <dbReference type="SAM" id="Phobius"/>
    </source>
</evidence>
<evidence type="ECO:0000313" key="5">
    <source>
        <dbReference type="EMBL" id="RZT76866.1"/>
    </source>
</evidence>
<dbReference type="EMBL" id="SHKM01000002">
    <property type="protein sequence ID" value="RZT76866.1"/>
    <property type="molecule type" value="Genomic_DNA"/>
</dbReference>
<evidence type="ECO:0000256" key="1">
    <source>
        <dbReference type="ARBA" id="ARBA00022603"/>
    </source>
</evidence>
<comment type="caution">
    <text evidence="5">The sequence shown here is derived from an EMBL/GenBank/DDBJ whole genome shotgun (WGS) entry which is preliminary data.</text>
</comment>
<dbReference type="PANTHER" id="PTHR13610:SF9">
    <property type="entry name" value="FI06469P"/>
    <property type="match status" value="1"/>
</dbReference>
<name>A0ABY0INT0_9RHOO</name>
<reference evidence="5 6" key="1">
    <citation type="submission" date="2019-02" db="EMBL/GenBank/DDBJ databases">
        <title>Genomic Encyclopedia of Type Strains, Phase IV (KMG-IV): sequencing the most valuable type-strain genomes for metagenomic binning, comparative biology and taxonomic classification.</title>
        <authorList>
            <person name="Goeker M."/>
        </authorList>
    </citation>
    <scope>NUCLEOTIDE SEQUENCE [LARGE SCALE GENOMIC DNA]</scope>
    <source>
        <strain evidence="5 6">DSM 21223</strain>
    </source>
</reference>
<dbReference type="PANTHER" id="PTHR13610">
    <property type="entry name" value="METHYLTRANSFERASE DOMAIN-CONTAINING PROTEIN"/>
    <property type="match status" value="1"/>
</dbReference>
<evidence type="ECO:0000313" key="6">
    <source>
        <dbReference type="Proteomes" id="UP000292136"/>
    </source>
</evidence>
<accession>A0ABY0INT0</accession>
<dbReference type="InterPro" id="IPR029063">
    <property type="entry name" value="SAM-dependent_MTases_sf"/>
</dbReference>
<evidence type="ECO:0000256" key="3">
    <source>
        <dbReference type="ARBA" id="ARBA00022691"/>
    </source>
</evidence>
<keyword evidence="3" id="KW-0949">S-adenosyl-L-methionine</keyword>
<organism evidence="5 6">
    <name type="scientific">Azospira oryzae</name>
    <dbReference type="NCBI Taxonomy" id="146939"/>
    <lineage>
        <taxon>Bacteria</taxon>
        <taxon>Pseudomonadati</taxon>
        <taxon>Pseudomonadota</taxon>
        <taxon>Betaproteobacteria</taxon>
        <taxon>Rhodocyclales</taxon>
        <taxon>Rhodocyclaceae</taxon>
        <taxon>Azospira</taxon>
    </lineage>
</organism>
<dbReference type="Gene3D" id="3.40.50.150">
    <property type="entry name" value="Vaccinia Virus protein VP39"/>
    <property type="match status" value="1"/>
</dbReference>